<evidence type="ECO:0000313" key="3">
    <source>
        <dbReference type="EMBL" id="MCD2196691.1"/>
    </source>
</evidence>
<comment type="caution">
    <text evidence="3">The sequence shown here is derived from an EMBL/GenBank/DDBJ whole genome shotgun (WGS) entry which is preliminary data.</text>
</comment>
<dbReference type="PANTHER" id="PTHR44068">
    <property type="entry name" value="ZGC:194242"/>
    <property type="match status" value="1"/>
</dbReference>
<dbReference type="CDD" id="cd02440">
    <property type="entry name" value="AdoMet_MTases"/>
    <property type="match status" value="1"/>
</dbReference>
<dbReference type="SUPFAM" id="SSF53335">
    <property type="entry name" value="S-adenosyl-L-methionine-dependent methyltransferases"/>
    <property type="match status" value="1"/>
</dbReference>
<feature type="domain" description="Methyltransferase type 11" evidence="2">
    <location>
        <begin position="64"/>
        <end position="157"/>
    </location>
</feature>
<evidence type="ECO:0000313" key="4">
    <source>
        <dbReference type="Proteomes" id="UP001199469"/>
    </source>
</evidence>
<gene>
    <name evidence="3" type="ORF">LQ327_25295</name>
</gene>
<dbReference type="Gene3D" id="3.40.50.150">
    <property type="entry name" value="Vaccinia Virus protein VP39"/>
    <property type="match status" value="1"/>
</dbReference>
<keyword evidence="1" id="KW-0808">Transferase</keyword>
<dbReference type="Proteomes" id="UP001199469">
    <property type="component" value="Unassembled WGS sequence"/>
</dbReference>
<dbReference type="EMBL" id="JAJNDB010000006">
    <property type="protein sequence ID" value="MCD2196691.1"/>
    <property type="molecule type" value="Genomic_DNA"/>
</dbReference>
<proteinExistence type="predicted"/>
<accession>A0ABS8PH25</accession>
<dbReference type="PANTHER" id="PTHR44068:SF11">
    <property type="entry name" value="GERANYL DIPHOSPHATE 2-C-METHYLTRANSFERASE"/>
    <property type="match status" value="1"/>
</dbReference>
<dbReference type="InterPro" id="IPR013216">
    <property type="entry name" value="Methyltransf_11"/>
</dbReference>
<organism evidence="3 4">
    <name type="scientific">Actinomycetospora endophytica</name>
    <dbReference type="NCBI Taxonomy" id="2291215"/>
    <lineage>
        <taxon>Bacteria</taxon>
        <taxon>Bacillati</taxon>
        <taxon>Actinomycetota</taxon>
        <taxon>Actinomycetes</taxon>
        <taxon>Pseudonocardiales</taxon>
        <taxon>Pseudonocardiaceae</taxon>
        <taxon>Actinomycetospora</taxon>
    </lineage>
</organism>
<evidence type="ECO:0000256" key="1">
    <source>
        <dbReference type="ARBA" id="ARBA00022679"/>
    </source>
</evidence>
<dbReference type="InterPro" id="IPR050447">
    <property type="entry name" value="Erg6_SMT_methyltransf"/>
</dbReference>
<keyword evidence="4" id="KW-1185">Reference proteome</keyword>
<reference evidence="3 4" key="1">
    <citation type="submission" date="2021-11" db="EMBL/GenBank/DDBJ databases">
        <title>Draft genome sequence of Actinomycetospora sp. SF1 isolated from the rhizosphere soil.</title>
        <authorList>
            <person name="Duangmal K."/>
            <person name="Chantavorakit T."/>
        </authorList>
    </citation>
    <scope>NUCLEOTIDE SEQUENCE [LARGE SCALE GENOMIC DNA]</scope>
    <source>
        <strain evidence="3 4">TBRC 5722</strain>
    </source>
</reference>
<keyword evidence="3" id="KW-0489">Methyltransferase</keyword>
<dbReference type="GO" id="GO:0032259">
    <property type="term" value="P:methylation"/>
    <property type="evidence" value="ECO:0007669"/>
    <property type="project" value="UniProtKB-KW"/>
</dbReference>
<dbReference type="GO" id="GO:0008168">
    <property type="term" value="F:methyltransferase activity"/>
    <property type="evidence" value="ECO:0007669"/>
    <property type="project" value="UniProtKB-KW"/>
</dbReference>
<name>A0ABS8PH25_9PSEU</name>
<evidence type="ECO:0000259" key="2">
    <source>
        <dbReference type="Pfam" id="PF08241"/>
    </source>
</evidence>
<sequence>MTDEAEADSSLEAEFDTVAAWTERAVAELGEDHAIPAACRGSGRPADLAWLADGLDLHRGDRFLDAGSGLGGPTAWLAQEHRSDWTGPAVLAEPMAHAAAASRRLFGLPTVAAWTEHLPLPDEAVDAAWSLGVLDVAGDARALLAELHRVLRPGARLGLLQLVARGELSEELASNDFPTDVSLHRALAATGFRVSDRLDASSLPDAPADWSRRADAVDAVVARDHGDHPDFVEAGRQQEILGRLMAAGEVVTVLLHVQRC</sequence>
<dbReference type="RefSeq" id="WP_230738570.1">
    <property type="nucleotide sequence ID" value="NZ_JAJNDB010000006.1"/>
</dbReference>
<protein>
    <submittedName>
        <fullName evidence="3">Class I SAM-dependent methyltransferase</fullName>
    </submittedName>
</protein>
<dbReference type="Pfam" id="PF08241">
    <property type="entry name" value="Methyltransf_11"/>
    <property type="match status" value="1"/>
</dbReference>
<dbReference type="InterPro" id="IPR029063">
    <property type="entry name" value="SAM-dependent_MTases_sf"/>
</dbReference>